<dbReference type="EMBL" id="CAADFJ010000415">
    <property type="protein sequence ID" value="VFK07367.1"/>
    <property type="molecule type" value="Genomic_DNA"/>
</dbReference>
<reference evidence="2" key="1">
    <citation type="submission" date="2019-02" db="EMBL/GenBank/DDBJ databases">
        <authorList>
            <person name="Gruber-Vodicka R. H."/>
            <person name="Seah K. B. B."/>
        </authorList>
    </citation>
    <scope>NUCLEOTIDE SEQUENCE</scope>
    <source>
        <strain evidence="3">BECK_SA2B12</strain>
        <strain evidence="2">BECK_SA2B15</strain>
        <strain evidence="1">BECK_SA2B20</strain>
    </source>
</reference>
<protein>
    <submittedName>
        <fullName evidence="2">Uncharacterized protein</fullName>
    </submittedName>
</protein>
<name>A0A450VHX3_9GAMM</name>
<dbReference type="AlphaFoldDB" id="A0A450VHX3"/>
<accession>A0A450VHX3</accession>
<evidence type="ECO:0000313" key="3">
    <source>
        <dbReference type="EMBL" id="VFK07367.1"/>
    </source>
</evidence>
<dbReference type="EMBL" id="CAADFG010000407">
    <property type="protein sequence ID" value="VFK04355.1"/>
    <property type="molecule type" value="Genomic_DNA"/>
</dbReference>
<organism evidence="2">
    <name type="scientific">Candidatus Kentrum eta</name>
    <dbReference type="NCBI Taxonomy" id="2126337"/>
    <lineage>
        <taxon>Bacteria</taxon>
        <taxon>Pseudomonadati</taxon>
        <taxon>Pseudomonadota</taxon>
        <taxon>Gammaproteobacteria</taxon>
        <taxon>Candidatus Kentrum</taxon>
    </lineage>
</organism>
<evidence type="ECO:0000313" key="1">
    <source>
        <dbReference type="EMBL" id="VFK04182.1"/>
    </source>
</evidence>
<evidence type="ECO:0000313" key="2">
    <source>
        <dbReference type="EMBL" id="VFK04355.1"/>
    </source>
</evidence>
<sequence>MGDYKTVVLETTTTTTRLEFQKNLPQPETTVQLTESQKIPISQPADLFPIMRAILRREDKESRRKKHFWVVGLRS</sequence>
<dbReference type="EMBL" id="CAADFI010000415">
    <property type="protein sequence ID" value="VFK04182.1"/>
    <property type="molecule type" value="Genomic_DNA"/>
</dbReference>
<gene>
    <name evidence="2" type="ORF">BECKH772A_GA0070896_104074</name>
    <name evidence="1" type="ORF">BECKH772B_GA0070898_104153</name>
    <name evidence="3" type="ORF">BECKH772C_GA0070978_104153</name>
</gene>
<proteinExistence type="predicted"/>